<feature type="signal peptide" evidence="2">
    <location>
        <begin position="1"/>
        <end position="19"/>
    </location>
</feature>
<accession>A0AAN7VJK6</accession>
<dbReference type="Proteomes" id="UP001329430">
    <property type="component" value="Chromosome 4"/>
</dbReference>
<protein>
    <submittedName>
        <fullName evidence="3">Uncharacterized protein</fullName>
    </submittedName>
</protein>
<evidence type="ECO:0000313" key="3">
    <source>
        <dbReference type="EMBL" id="KAK5644794.1"/>
    </source>
</evidence>
<keyword evidence="1" id="KW-0812">Transmembrane</keyword>
<dbReference type="GO" id="GO:0016020">
    <property type="term" value="C:membrane"/>
    <property type="evidence" value="ECO:0007669"/>
    <property type="project" value="TreeGrafter"/>
</dbReference>
<dbReference type="EMBL" id="JAVRBK010000004">
    <property type="protein sequence ID" value="KAK5644794.1"/>
    <property type="molecule type" value="Genomic_DNA"/>
</dbReference>
<comment type="caution">
    <text evidence="3">The sequence shown here is derived from an EMBL/GenBank/DDBJ whole genome shotgun (WGS) entry which is preliminary data.</text>
</comment>
<keyword evidence="1" id="KW-0472">Membrane</keyword>
<feature type="transmembrane region" description="Helical" evidence="1">
    <location>
        <begin position="113"/>
        <end position="140"/>
    </location>
</feature>
<reference evidence="3 4" key="1">
    <citation type="journal article" date="2024" name="Insects">
        <title>An Improved Chromosome-Level Genome Assembly of the Firefly Pyrocoelia pectoralis.</title>
        <authorList>
            <person name="Fu X."/>
            <person name="Meyer-Rochow V.B."/>
            <person name="Ballantyne L."/>
            <person name="Zhu X."/>
        </authorList>
    </citation>
    <scope>NUCLEOTIDE SEQUENCE [LARGE SCALE GENOMIC DNA]</scope>
    <source>
        <strain evidence="3">XCY_ONT2</strain>
    </source>
</reference>
<evidence type="ECO:0000256" key="2">
    <source>
        <dbReference type="SAM" id="SignalP"/>
    </source>
</evidence>
<keyword evidence="4" id="KW-1185">Reference proteome</keyword>
<evidence type="ECO:0000256" key="1">
    <source>
        <dbReference type="SAM" id="Phobius"/>
    </source>
</evidence>
<proteinExistence type="predicted"/>
<organism evidence="3 4">
    <name type="scientific">Pyrocoelia pectoralis</name>
    <dbReference type="NCBI Taxonomy" id="417401"/>
    <lineage>
        <taxon>Eukaryota</taxon>
        <taxon>Metazoa</taxon>
        <taxon>Ecdysozoa</taxon>
        <taxon>Arthropoda</taxon>
        <taxon>Hexapoda</taxon>
        <taxon>Insecta</taxon>
        <taxon>Pterygota</taxon>
        <taxon>Neoptera</taxon>
        <taxon>Endopterygota</taxon>
        <taxon>Coleoptera</taxon>
        <taxon>Polyphaga</taxon>
        <taxon>Elateriformia</taxon>
        <taxon>Elateroidea</taxon>
        <taxon>Lampyridae</taxon>
        <taxon>Lampyrinae</taxon>
        <taxon>Pyrocoelia</taxon>
    </lineage>
</organism>
<sequence>MYKTLYSLLLIVVLAKCDTDDIYKGCGDSIQCAEENLVKVVNEFDNQHSIQLLGDYVTLEKTKQDDSAARSEEGIFDRIIRYMGQHEIKIKLSSDEDARSAVEESRRRKLRKLFLPLLLLLKLKALIIIPAVLFVIALVAFKGMGAGFMALLISGAIALKQLLERHSSSSVSYEILPQIASPHWSRSDAFNTLLQAYQ</sequence>
<dbReference type="Pfam" id="PF07898">
    <property type="entry name" value="DUF1676"/>
    <property type="match status" value="1"/>
</dbReference>
<dbReference type="InterPro" id="IPR012464">
    <property type="entry name" value="DUF1676"/>
</dbReference>
<dbReference type="AlphaFoldDB" id="A0AAN7VJK6"/>
<keyword evidence="2" id="KW-0732">Signal</keyword>
<gene>
    <name evidence="3" type="ORF">RI129_006094</name>
</gene>
<evidence type="ECO:0000313" key="4">
    <source>
        <dbReference type="Proteomes" id="UP001329430"/>
    </source>
</evidence>
<dbReference type="PANTHER" id="PTHR21879:SF22">
    <property type="entry name" value="FI03362P-RELATED"/>
    <property type="match status" value="1"/>
</dbReference>
<dbReference type="PANTHER" id="PTHR21879">
    <property type="entry name" value="FI03362P-RELATED-RELATED"/>
    <property type="match status" value="1"/>
</dbReference>
<name>A0AAN7VJK6_9COLE</name>
<keyword evidence="1" id="KW-1133">Transmembrane helix</keyword>
<feature type="chain" id="PRO_5043013395" evidence="2">
    <location>
        <begin position="20"/>
        <end position="198"/>
    </location>
</feature>